<keyword evidence="2" id="KW-0004">4Fe-4S</keyword>
<evidence type="ECO:0000313" key="10">
    <source>
        <dbReference type="Proteomes" id="UP000068196"/>
    </source>
</evidence>
<evidence type="ECO:0000256" key="7">
    <source>
        <dbReference type="ARBA" id="ARBA00023014"/>
    </source>
</evidence>
<dbReference type="Proteomes" id="UP000068196">
    <property type="component" value="Chromosome"/>
</dbReference>
<dbReference type="AlphaFoldDB" id="A0A0U5AZX1"/>
<reference evidence="10" key="2">
    <citation type="journal article" date="2016" name="Int. J. Syst. Evol. Microbiol.">
        <title>Caldimicrobium thiodismutans sp. nov., a sulfur-disproportionating bacterium isolated from a hot spring.</title>
        <authorList>
            <person name="Kojima H."/>
            <person name="Umezawa K."/>
            <person name="Fukui M."/>
        </authorList>
    </citation>
    <scope>NUCLEOTIDE SEQUENCE [LARGE SCALE GENOMIC DNA]</scope>
    <source>
        <strain evidence="10">TF1</strain>
    </source>
</reference>
<keyword evidence="10" id="KW-1185">Reference proteome</keyword>
<dbReference type="RefSeq" id="WP_068513989.1">
    <property type="nucleotide sequence ID" value="NZ_AP014945.1"/>
</dbReference>
<feature type="domain" description="4Fe-4S ferredoxin-type" evidence="8">
    <location>
        <begin position="50"/>
        <end position="81"/>
    </location>
</feature>
<evidence type="ECO:0000256" key="5">
    <source>
        <dbReference type="ARBA" id="ARBA00022982"/>
    </source>
</evidence>
<keyword evidence="4" id="KW-0677">Repeat</keyword>
<dbReference type="PANTHER" id="PTHR43177">
    <property type="entry name" value="PROTEIN NRFC"/>
    <property type="match status" value="1"/>
</dbReference>
<feature type="domain" description="4Fe-4S ferredoxin-type" evidence="8">
    <location>
        <begin position="83"/>
        <end position="112"/>
    </location>
</feature>
<name>A0A0U5AZX1_9BACT</name>
<keyword evidence="5" id="KW-0249">Electron transport</keyword>
<dbReference type="InterPro" id="IPR017896">
    <property type="entry name" value="4Fe4S_Fe-S-bd"/>
</dbReference>
<dbReference type="KEGG" id="cthi:THC_0920"/>
<evidence type="ECO:0000256" key="2">
    <source>
        <dbReference type="ARBA" id="ARBA00022485"/>
    </source>
</evidence>
<evidence type="ECO:0000256" key="1">
    <source>
        <dbReference type="ARBA" id="ARBA00022448"/>
    </source>
</evidence>
<dbReference type="PANTHER" id="PTHR43177:SF5">
    <property type="entry name" value="ANAEROBIC DIMETHYL SULFOXIDE REDUCTASE CHAIN B-RELATED"/>
    <property type="match status" value="1"/>
</dbReference>
<dbReference type="GO" id="GO:0046872">
    <property type="term" value="F:metal ion binding"/>
    <property type="evidence" value="ECO:0007669"/>
    <property type="project" value="UniProtKB-KW"/>
</dbReference>
<dbReference type="CDD" id="cd10553">
    <property type="entry name" value="PhsB_like"/>
    <property type="match status" value="1"/>
</dbReference>
<dbReference type="PROSITE" id="PS51379">
    <property type="entry name" value="4FE4S_FER_2"/>
    <property type="match status" value="3"/>
</dbReference>
<dbReference type="SUPFAM" id="SSF54862">
    <property type="entry name" value="4Fe-4S ferredoxins"/>
    <property type="match status" value="1"/>
</dbReference>
<protein>
    <submittedName>
        <fullName evidence="9">4Fe-4S ferredoxin</fullName>
    </submittedName>
</protein>
<dbReference type="InterPro" id="IPR017900">
    <property type="entry name" value="4Fe4S_Fe_S_CS"/>
</dbReference>
<gene>
    <name evidence="9" type="ORF">THC_0920</name>
</gene>
<keyword evidence="1" id="KW-0813">Transport</keyword>
<evidence type="ECO:0000256" key="4">
    <source>
        <dbReference type="ARBA" id="ARBA00022737"/>
    </source>
</evidence>
<dbReference type="OrthoDB" id="9779457at2"/>
<dbReference type="Pfam" id="PF13247">
    <property type="entry name" value="Fer4_11"/>
    <property type="match status" value="1"/>
</dbReference>
<dbReference type="Gene3D" id="3.30.70.20">
    <property type="match status" value="2"/>
</dbReference>
<evidence type="ECO:0000256" key="6">
    <source>
        <dbReference type="ARBA" id="ARBA00023004"/>
    </source>
</evidence>
<keyword evidence="7" id="KW-0411">Iron-sulfur</keyword>
<keyword evidence="6" id="KW-0408">Iron</keyword>
<evidence type="ECO:0000259" key="8">
    <source>
        <dbReference type="PROSITE" id="PS51379"/>
    </source>
</evidence>
<dbReference type="InterPro" id="IPR050954">
    <property type="entry name" value="ET_IronSulfur_Cluster-Binding"/>
</dbReference>
<keyword evidence="3" id="KW-0479">Metal-binding</keyword>
<dbReference type="STRING" id="1653476.THC_0920"/>
<organism evidence="9 10">
    <name type="scientific">Caldimicrobium thiodismutans</name>
    <dbReference type="NCBI Taxonomy" id="1653476"/>
    <lineage>
        <taxon>Bacteria</taxon>
        <taxon>Pseudomonadati</taxon>
        <taxon>Thermodesulfobacteriota</taxon>
        <taxon>Thermodesulfobacteria</taxon>
        <taxon>Thermodesulfobacteriales</taxon>
        <taxon>Thermodesulfobacteriaceae</taxon>
        <taxon>Caldimicrobium</taxon>
    </lineage>
</organism>
<feature type="domain" description="4Fe-4S ferredoxin-type" evidence="8">
    <location>
        <begin position="4"/>
        <end position="34"/>
    </location>
</feature>
<reference evidence="9 10" key="1">
    <citation type="journal article" date="2016" name="Int. J. Syst. Evol. Microbiol.">
        <title>Caldimicrobium thiodismutans sp. nov., a sulfur-disproportionating bacterium isolated from a hot spring, and emended description of the genus Caldimicrobium.</title>
        <authorList>
            <person name="Kojima H."/>
            <person name="Umezawa K."/>
            <person name="Fukui M."/>
        </authorList>
    </citation>
    <scope>NUCLEOTIDE SEQUENCE [LARGE SCALE GENOMIC DNA]</scope>
    <source>
        <strain evidence="9 10">TF1</strain>
    </source>
</reference>
<evidence type="ECO:0000313" key="9">
    <source>
        <dbReference type="EMBL" id="BAU23305.1"/>
    </source>
</evidence>
<dbReference type="EMBL" id="AP014945">
    <property type="protein sequence ID" value="BAU23305.1"/>
    <property type="molecule type" value="Genomic_DNA"/>
</dbReference>
<accession>A0A0U5AZX1</accession>
<dbReference type="PROSITE" id="PS00198">
    <property type="entry name" value="4FE4S_FER_1"/>
    <property type="match status" value="1"/>
</dbReference>
<dbReference type="GO" id="GO:0051539">
    <property type="term" value="F:4 iron, 4 sulfur cluster binding"/>
    <property type="evidence" value="ECO:0007669"/>
    <property type="project" value="UniProtKB-KW"/>
</dbReference>
<dbReference type="PATRIC" id="fig|1653476.3.peg.954"/>
<evidence type="ECO:0000256" key="3">
    <source>
        <dbReference type="ARBA" id="ARBA00022723"/>
    </source>
</evidence>
<sequence>MSEYVITQNQRKCIGCLACVVHCKVENNLPIGPRFCDILPVGPKDVNGIPRIYFVYMNCFHCEDAFCVRACPTGAMTRREKDGIVYVRDELCIGCKSCMKACPWGIPQWNPETGKVFKCHLCMHRLDRGEKPACVEGCTTSCLSFVLPEEATRKTREQYAQKIVENLKALLW</sequence>
<proteinExistence type="predicted"/>